<evidence type="ECO:0000256" key="3">
    <source>
        <dbReference type="ARBA" id="ARBA00023163"/>
    </source>
</evidence>
<dbReference type="SUPFAM" id="SSF46894">
    <property type="entry name" value="C-terminal effector domain of the bipartite response regulators"/>
    <property type="match status" value="1"/>
</dbReference>
<accession>A0A9X1V5F2</accession>
<dbReference type="PANTHER" id="PTHR44688:SF16">
    <property type="entry name" value="DNA-BINDING TRANSCRIPTIONAL ACTIVATOR DEVR_DOSR"/>
    <property type="match status" value="1"/>
</dbReference>
<dbReference type="InterPro" id="IPR036388">
    <property type="entry name" value="WH-like_DNA-bd_sf"/>
</dbReference>
<dbReference type="Pfam" id="PF00196">
    <property type="entry name" value="GerE"/>
    <property type="match status" value="1"/>
</dbReference>
<protein>
    <submittedName>
        <fullName evidence="5">LuxR C-terminal-related transcriptional regulator</fullName>
    </submittedName>
</protein>
<keyword evidence="1" id="KW-0805">Transcription regulation</keyword>
<dbReference type="AlphaFoldDB" id="A0A9X1V5F2"/>
<evidence type="ECO:0000256" key="1">
    <source>
        <dbReference type="ARBA" id="ARBA00023015"/>
    </source>
</evidence>
<dbReference type="InterPro" id="IPR016032">
    <property type="entry name" value="Sig_transdc_resp-reg_C-effctor"/>
</dbReference>
<reference evidence="5" key="1">
    <citation type="submission" date="2022-03" db="EMBL/GenBank/DDBJ databases">
        <title>Gramella crocea sp. nov., isolated from activated sludge of a seafood processing plant.</title>
        <authorList>
            <person name="Zhang X."/>
        </authorList>
    </citation>
    <scope>NUCLEOTIDE SEQUENCE</scope>
    <source>
        <strain evidence="5">YJ019</strain>
    </source>
</reference>
<dbReference type="GO" id="GO:0003677">
    <property type="term" value="F:DNA binding"/>
    <property type="evidence" value="ECO:0007669"/>
    <property type="project" value="UniProtKB-KW"/>
</dbReference>
<dbReference type="PANTHER" id="PTHR44688">
    <property type="entry name" value="DNA-BINDING TRANSCRIPTIONAL ACTIVATOR DEVR_DOSR"/>
    <property type="match status" value="1"/>
</dbReference>
<gene>
    <name evidence="5" type="ORF">ML462_14835</name>
</gene>
<dbReference type="GO" id="GO:0006355">
    <property type="term" value="P:regulation of DNA-templated transcription"/>
    <property type="evidence" value="ECO:0007669"/>
    <property type="project" value="InterPro"/>
</dbReference>
<dbReference type="InterPro" id="IPR000792">
    <property type="entry name" value="Tscrpt_reg_LuxR_C"/>
</dbReference>
<dbReference type="CDD" id="cd06170">
    <property type="entry name" value="LuxR_C_like"/>
    <property type="match status" value="1"/>
</dbReference>
<dbReference type="Proteomes" id="UP001139226">
    <property type="component" value="Unassembled WGS sequence"/>
</dbReference>
<keyword evidence="2" id="KW-0238">DNA-binding</keyword>
<proteinExistence type="predicted"/>
<evidence type="ECO:0000313" key="6">
    <source>
        <dbReference type="Proteomes" id="UP001139226"/>
    </source>
</evidence>
<name>A0A9X1V5F2_9FLAO</name>
<keyword evidence="6" id="KW-1185">Reference proteome</keyword>
<dbReference type="PROSITE" id="PS50043">
    <property type="entry name" value="HTH_LUXR_2"/>
    <property type="match status" value="1"/>
</dbReference>
<feature type="domain" description="HTH luxR-type" evidence="4">
    <location>
        <begin position="185"/>
        <end position="250"/>
    </location>
</feature>
<evidence type="ECO:0000256" key="2">
    <source>
        <dbReference type="ARBA" id="ARBA00023125"/>
    </source>
</evidence>
<dbReference type="RefSeq" id="WP_240714614.1">
    <property type="nucleotide sequence ID" value="NZ_JAKVTV010000006.1"/>
</dbReference>
<keyword evidence="3" id="KW-0804">Transcription</keyword>
<organism evidence="5 6">
    <name type="scientific">Christiangramia lutea</name>
    <dbReference type="NCBI Taxonomy" id="1607951"/>
    <lineage>
        <taxon>Bacteria</taxon>
        <taxon>Pseudomonadati</taxon>
        <taxon>Bacteroidota</taxon>
        <taxon>Flavobacteriia</taxon>
        <taxon>Flavobacteriales</taxon>
        <taxon>Flavobacteriaceae</taxon>
        <taxon>Christiangramia</taxon>
    </lineage>
</organism>
<dbReference type="SMART" id="SM00421">
    <property type="entry name" value="HTH_LUXR"/>
    <property type="match status" value="1"/>
</dbReference>
<comment type="caution">
    <text evidence="5">The sequence shown here is derived from an EMBL/GenBank/DDBJ whole genome shotgun (WGS) entry which is preliminary data.</text>
</comment>
<dbReference type="EMBL" id="JAKVTV010000006">
    <property type="protein sequence ID" value="MCH4824446.1"/>
    <property type="molecule type" value="Genomic_DNA"/>
</dbReference>
<dbReference type="Gene3D" id="1.10.10.10">
    <property type="entry name" value="Winged helix-like DNA-binding domain superfamily/Winged helix DNA-binding domain"/>
    <property type="match status" value="1"/>
</dbReference>
<evidence type="ECO:0000259" key="4">
    <source>
        <dbReference type="PROSITE" id="PS50043"/>
    </source>
</evidence>
<evidence type="ECO:0000313" key="5">
    <source>
        <dbReference type="EMBL" id="MCH4824446.1"/>
    </source>
</evidence>
<sequence>MLIYESDLLSSSFEKENDCFVQYWKHSPDCYEELKREFLEYASLYKEYRPSKSLWLQHNFKLPISNQVHEWIEEHVNIPCVEHGNEKVAFVVGKDVLVHLSVMSFFEESNSIIHPMHFATEKEARQWLNDSKNHPKGNNKLKVLFEGVDKEGNSIIKIKRSASDITNTLMSFGKVVEENKFIKSNISRYSRLTKREKQVMIEFSKGLPQQDVADKLYISVGTLRTHWKNIKSKLEIKSLAEVIKYVNAFDMYK</sequence>
<dbReference type="PRINTS" id="PR00038">
    <property type="entry name" value="HTHLUXR"/>
</dbReference>